<protein>
    <submittedName>
        <fullName evidence="8">Flagellar biosynthetic protein FliR</fullName>
    </submittedName>
</protein>
<name>A0ABU8JDX8_9GAMM</name>
<dbReference type="Proteomes" id="UP001381174">
    <property type="component" value="Unassembled WGS sequence"/>
</dbReference>
<dbReference type="InterPro" id="IPR002010">
    <property type="entry name" value="T3SS_IM_R"/>
</dbReference>
<comment type="similarity">
    <text evidence="2">Belongs to the FliR/MopE/SpaR family.</text>
</comment>
<proteinExistence type="inferred from homology"/>
<evidence type="ECO:0000256" key="6">
    <source>
        <dbReference type="ARBA" id="ARBA00023136"/>
    </source>
</evidence>
<keyword evidence="8" id="KW-0966">Cell projection</keyword>
<feature type="transmembrane region" description="Helical" evidence="7">
    <location>
        <begin position="126"/>
        <end position="147"/>
    </location>
</feature>
<evidence type="ECO:0000256" key="2">
    <source>
        <dbReference type="ARBA" id="ARBA00009772"/>
    </source>
</evidence>
<dbReference type="PANTHER" id="PTHR30065:SF1">
    <property type="entry name" value="SURFACE PRESENTATION OF ANTIGENS PROTEIN SPAR"/>
    <property type="match status" value="1"/>
</dbReference>
<dbReference type="PRINTS" id="PR00953">
    <property type="entry name" value="TYPE3IMRPROT"/>
</dbReference>
<feature type="transmembrane region" description="Helical" evidence="7">
    <location>
        <begin position="208"/>
        <end position="228"/>
    </location>
</feature>
<keyword evidence="6 7" id="KW-0472">Membrane</keyword>
<evidence type="ECO:0000256" key="3">
    <source>
        <dbReference type="ARBA" id="ARBA00022475"/>
    </source>
</evidence>
<sequence>MAGLELAVIRFVLAGARFLPVLAVPTLTPFAFVPIFVRLALLLALALLTASVAPAQAGLAGIDQPIALGMALLGEMAMGLSLALAVMLPGAAVGMAAKVVDVQSGASAVSIFNPAMRTVESMTGTAMQWVVALVFFSLGLHLFLLRWVLASTHFAPLGSAVLAVTPGSFVNLLGSQFLLGLAVVAPVILGLLGVDLAVAFASRSMPQANIYFVALPLKIATAFLLLAADLRYAPELIGRVFSQAFGAISTGGP</sequence>
<gene>
    <name evidence="8" type="ORF">WAT24_11975</name>
</gene>
<feature type="transmembrane region" description="Helical" evidence="7">
    <location>
        <begin position="179"/>
        <end position="201"/>
    </location>
</feature>
<dbReference type="EMBL" id="JBBBNY010000008">
    <property type="protein sequence ID" value="MEI7037478.1"/>
    <property type="molecule type" value="Genomic_DNA"/>
</dbReference>
<keyword evidence="8" id="KW-0282">Flagellum</keyword>
<evidence type="ECO:0000256" key="4">
    <source>
        <dbReference type="ARBA" id="ARBA00022692"/>
    </source>
</evidence>
<comment type="caution">
    <text evidence="8">The sequence shown here is derived from an EMBL/GenBank/DDBJ whole genome shotgun (WGS) entry which is preliminary data.</text>
</comment>
<comment type="subcellular location">
    <subcellularLocation>
        <location evidence="1">Cell membrane</location>
        <topology evidence="1">Multi-pass membrane protein</topology>
    </subcellularLocation>
</comment>
<feature type="transmembrane region" description="Helical" evidence="7">
    <location>
        <begin position="30"/>
        <end position="53"/>
    </location>
</feature>
<evidence type="ECO:0000313" key="9">
    <source>
        <dbReference type="Proteomes" id="UP001381174"/>
    </source>
</evidence>
<keyword evidence="8" id="KW-0969">Cilium</keyword>
<reference evidence="8 9" key="1">
    <citation type="journal article" date="2014" name="Int. J. Syst. Evol. Microbiol.">
        <title>Fulvimonas yonginensis sp. nov., isolated from greenhouse soil, and emended description of the genus Fulvimonas.</title>
        <authorList>
            <person name="Ahn J.H."/>
            <person name="Kim S.J."/>
            <person name="Weon H.Y."/>
            <person name="Hong S.B."/>
            <person name="Seok S.J."/>
            <person name="Kwon S.W."/>
        </authorList>
    </citation>
    <scope>NUCLEOTIDE SEQUENCE [LARGE SCALE GENOMIC DNA]</scope>
    <source>
        <strain evidence="8 9">KACC 16952</strain>
    </source>
</reference>
<feature type="transmembrane region" description="Helical" evidence="7">
    <location>
        <begin position="65"/>
        <end position="88"/>
    </location>
</feature>
<accession>A0ABU8JDX8</accession>
<keyword evidence="4 7" id="KW-0812">Transmembrane</keyword>
<evidence type="ECO:0000313" key="8">
    <source>
        <dbReference type="EMBL" id="MEI7037478.1"/>
    </source>
</evidence>
<evidence type="ECO:0000256" key="7">
    <source>
        <dbReference type="SAM" id="Phobius"/>
    </source>
</evidence>
<keyword evidence="3" id="KW-1003">Cell membrane</keyword>
<dbReference type="RefSeq" id="WP_336808108.1">
    <property type="nucleotide sequence ID" value="NZ_JBBBNY010000008.1"/>
</dbReference>
<keyword evidence="9" id="KW-1185">Reference proteome</keyword>
<evidence type="ECO:0000256" key="1">
    <source>
        <dbReference type="ARBA" id="ARBA00004651"/>
    </source>
</evidence>
<feature type="transmembrane region" description="Helical" evidence="7">
    <location>
        <begin position="7"/>
        <end position="24"/>
    </location>
</feature>
<dbReference type="Pfam" id="PF01311">
    <property type="entry name" value="Bac_export_1"/>
    <property type="match status" value="1"/>
</dbReference>
<keyword evidence="5 7" id="KW-1133">Transmembrane helix</keyword>
<dbReference type="PANTHER" id="PTHR30065">
    <property type="entry name" value="FLAGELLAR BIOSYNTHETIC PROTEIN FLIR"/>
    <property type="match status" value="1"/>
</dbReference>
<organism evidence="8 9">
    <name type="scientific">Fulvimonas yonginensis</name>
    <dbReference type="NCBI Taxonomy" id="1495200"/>
    <lineage>
        <taxon>Bacteria</taxon>
        <taxon>Pseudomonadati</taxon>
        <taxon>Pseudomonadota</taxon>
        <taxon>Gammaproteobacteria</taxon>
        <taxon>Lysobacterales</taxon>
        <taxon>Rhodanobacteraceae</taxon>
        <taxon>Fulvimonas</taxon>
    </lineage>
</organism>
<evidence type="ECO:0000256" key="5">
    <source>
        <dbReference type="ARBA" id="ARBA00022989"/>
    </source>
</evidence>
<feature type="transmembrane region" description="Helical" evidence="7">
    <location>
        <begin position="154"/>
        <end position="173"/>
    </location>
</feature>